<evidence type="ECO:0000256" key="1">
    <source>
        <dbReference type="SAM" id="MobiDB-lite"/>
    </source>
</evidence>
<dbReference type="OrthoDB" id="3771671at2759"/>
<feature type="compositionally biased region" description="Pro residues" evidence="1">
    <location>
        <begin position="180"/>
        <end position="189"/>
    </location>
</feature>
<feature type="region of interest" description="Disordered" evidence="1">
    <location>
        <begin position="212"/>
        <end position="258"/>
    </location>
</feature>
<feature type="region of interest" description="Disordered" evidence="1">
    <location>
        <begin position="1"/>
        <end position="24"/>
    </location>
</feature>
<feature type="compositionally biased region" description="Polar residues" evidence="1">
    <location>
        <begin position="501"/>
        <end position="537"/>
    </location>
</feature>
<accession>A0A9P6GHV9</accession>
<sequence>MVPSYTGEPRGMNPSQKGHMRAHIKQRNISSTSLEGMELPVRSFESFIQTAPPNPSETDKALPLTPAPWNRAKSGGERIPKPPSAGIPLASRDRTSKIAFWRAPAEWYNDNASVKSAHATPSPPATPAPRTFSPLLPETSPGSLGMAEPTTWPNPGVPPTNRLLPIYERSNGNSDMGTPGSPPQSPLPATPLLSNRSIDNVLPPVHRRVNTFPSKDEVATDRVQELPRTGSNQEKAYASLGLDSPLPKSPYESESNQLGRERADWQYLRGKKLRALYKGSPLHDDSWEDEDMDDKTRELSFSQDYHDLLADQYQEMNVRVQEVLSTGGAQQVHEAQLAEPTRSALPNHRDLVPRPLSWHRSTGPSTPGGQSHDGNGERASSPGKKSRHKRISSFIPHRSGSSEPNEDEPTKTERRPSGSKLTPESEADKNQEDDLRFSRFFPSSRPIKFGKKHKKTEAAKAPSVPSPPPQPNHLVRLPGGLTVERTHSRSPVPKSDVLSDKSPTSTHTRGSSQFGSDYSPTTSNPRSSYNSNKSPPTANIPIAMRSAFRTSGGFSYPRRSSTGHPTAQEPLPPLPPPPPPPPPLIMPYSPPQSPPLSPRTLVHLREENKQAEHRHRPNFIEKAKEARRRRLTEARQDKLKRSIRVLGPTDPGISQAGYVKSEGRFERSDSDLGGRLPGYLVRGPA</sequence>
<evidence type="ECO:0000313" key="2">
    <source>
        <dbReference type="EMBL" id="KAF9736007.1"/>
    </source>
</evidence>
<feature type="compositionally biased region" description="Pro residues" evidence="1">
    <location>
        <begin position="570"/>
        <end position="597"/>
    </location>
</feature>
<organism evidence="2 3">
    <name type="scientific">Paraphaeosphaeria minitans</name>
    <dbReference type="NCBI Taxonomy" id="565426"/>
    <lineage>
        <taxon>Eukaryota</taxon>
        <taxon>Fungi</taxon>
        <taxon>Dikarya</taxon>
        <taxon>Ascomycota</taxon>
        <taxon>Pezizomycotina</taxon>
        <taxon>Dothideomycetes</taxon>
        <taxon>Pleosporomycetidae</taxon>
        <taxon>Pleosporales</taxon>
        <taxon>Massarineae</taxon>
        <taxon>Didymosphaeriaceae</taxon>
        <taxon>Paraphaeosphaeria</taxon>
    </lineage>
</organism>
<feature type="compositionally biased region" description="Polar residues" evidence="1">
    <location>
        <begin position="548"/>
        <end position="565"/>
    </location>
</feature>
<gene>
    <name evidence="2" type="ORF">PMIN01_05922</name>
</gene>
<feature type="compositionally biased region" description="Basic and acidic residues" evidence="1">
    <location>
        <begin position="214"/>
        <end position="225"/>
    </location>
</feature>
<feature type="region of interest" description="Disordered" evidence="1">
    <location>
        <begin position="664"/>
        <end position="685"/>
    </location>
</feature>
<comment type="caution">
    <text evidence="2">The sequence shown here is derived from an EMBL/GenBank/DDBJ whole genome shotgun (WGS) entry which is preliminary data.</text>
</comment>
<name>A0A9P6GHV9_9PLEO</name>
<keyword evidence="3" id="KW-1185">Reference proteome</keyword>
<feature type="region of interest" description="Disordered" evidence="1">
    <location>
        <begin position="48"/>
        <end position="91"/>
    </location>
</feature>
<dbReference type="Proteomes" id="UP000756921">
    <property type="component" value="Unassembled WGS sequence"/>
</dbReference>
<feature type="compositionally biased region" description="Basic and acidic residues" evidence="1">
    <location>
        <begin position="426"/>
        <end position="437"/>
    </location>
</feature>
<feature type="region of interest" description="Disordered" evidence="1">
    <location>
        <begin position="169"/>
        <end position="192"/>
    </location>
</feature>
<feature type="compositionally biased region" description="Polar residues" evidence="1">
    <location>
        <begin position="359"/>
        <end position="373"/>
    </location>
</feature>
<dbReference type="EMBL" id="WJXW01000005">
    <property type="protein sequence ID" value="KAF9736007.1"/>
    <property type="molecule type" value="Genomic_DNA"/>
</dbReference>
<evidence type="ECO:0000313" key="3">
    <source>
        <dbReference type="Proteomes" id="UP000756921"/>
    </source>
</evidence>
<proteinExistence type="predicted"/>
<feature type="region of interest" description="Disordered" evidence="1">
    <location>
        <begin position="639"/>
        <end position="658"/>
    </location>
</feature>
<protein>
    <submittedName>
        <fullName evidence="2">Uncharacterized protein</fullName>
    </submittedName>
</protein>
<dbReference type="AlphaFoldDB" id="A0A9P6GHV9"/>
<reference evidence="2" key="1">
    <citation type="journal article" date="2020" name="Mol. Plant Microbe Interact.">
        <title>Genome Sequence of the Biocontrol Agent Coniothyrium minitans strain Conio (IMI 134523).</title>
        <authorList>
            <person name="Patel D."/>
            <person name="Shittu T.A."/>
            <person name="Baroncelli R."/>
            <person name="Muthumeenakshi S."/>
            <person name="Osborne T.H."/>
            <person name="Janganan T.K."/>
            <person name="Sreenivasaprasad S."/>
        </authorList>
    </citation>
    <scope>NUCLEOTIDE SEQUENCE</scope>
    <source>
        <strain evidence="2">Conio</strain>
    </source>
</reference>
<feature type="region of interest" description="Disordered" evidence="1">
    <location>
        <begin position="327"/>
        <end position="599"/>
    </location>
</feature>